<comment type="caution">
    <text evidence="1">The sequence shown here is derived from an EMBL/GenBank/DDBJ whole genome shotgun (WGS) entry which is preliminary data.</text>
</comment>
<dbReference type="EMBL" id="WTYV01000007">
    <property type="protein sequence ID" value="MXO72979.1"/>
    <property type="molecule type" value="Genomic_DNA"/>
</dbReference>
<name>A0A844YZJ1_9SPHN</name>
<protein>
    <recommendedName>
        <fullName evidence="3">Globin family profile domain-containing protein</fullName>
    </recommendedName>
</protein>
<organism evidence="1 2">
    <name type="scientific">Alteraurantiacibacter buctensis</name>
    <dbReference type="NCBI Taxonomy" id="1503981"/>
    <lineage>
        <taxon>Bacteria</taxon>
        <taxon>Pseudomonadati</taxon>
        <taxon>Pseudomonadota</taxon>
        <taxon>Alphaproteobacteria</taxon>
        <taxon>Sphingomonadales</taxon>
        <taxon>Erythrobacteraceae</taxon>
        <taxon>Alteraurantiacibacter</taxon>
    </lineage>
</organism>
<sequence length="149" mass="16287">MASRMHHYLYSTPDTFPQHRNLGVSDKTAGVVAQSLSLLKDHRQGISSAMKRYVGRSDSADGVPMIFDMLFDYAPSLSGYANNLPDPGEIQRRHMALGITSQTYSLFGDGLGAILRDVLGAQATPALISAWGDTYWAIVRLITQSSPQQ</sequence>
<dbReference type="AlphaFoldDB" id="A0A844YZJ1"/>
<dbReference type="InterPro" id="IPR012292">
    <property type="entry name" value="Globin/Proto"/>
</dbReference>
<evidence type="ECO:0008006" key="3">
    <source>
        <dbReference type="Google" id="ProtNLM"/>
    </source>
</evidence>
<evidence type="ECO:0000313" key="2">
    <source>
        <dbReference type="Proteomes" id="UP000466966"/>
    </source>
</evidence>
<proteinExistence type="predicted"/>
<gene>
    <name evidence="1" type="ORF">GRI99_15220</name>
</gene>
<dbReference type="SUPFAM" id="SSF46458">
    <property type="entry name" value="Globin-like"/>
    <property type="match status" value="1"/>
</dbReference>
<dbReference type="GO" id="GO:0019825">
    <property type="term" value="F:oxygen binding"/>
    <property type="evidence" value="ECO:0007669"/>
    <property type="project" value="InterPro"/>
</dbReference>
<dbReference type="Proteomes" id="UP000466966">
    <property type="component" value="Unassembled WGS sequence"/>
</dbReference>
<reference evidence="1 2" key="1">
    <citation type="submission" date="2019-12" db="EMBL/GenBank/DDBJ databases">
        <title>Genomic-based taxomic classification of the family Erythrobacteraceae.</title>
        <authorList>
            <person name="Xu L."/>
        </authorList>
    </citation>
    <scope>NUCLEOTIDE SEQUENCE [LARGE SCALE GENOMIC DNA]</scope>
    <source>
        <strain evidence="1 2">M0322</strain>
    </source>
</reference>
<dbReference type="OrthoDB" id="9786134at2"/>
<dbReference type="InterPro" id="IPR009050">
    <property type="entry name" value="Globin-like_sf"/>
</dbReference>
<dbReference type="GO" id="GO:0020037">
    <property type="term" value="F:heme binding"/>
    <property type="evidence" value="ECO:0007669"/>
    <property type="project" value="InterPro"/>
</dbReference>
<evidence type="ECO:0000313" key="1">
    <source>
        <dbReference type="EMBL" id="MXO72979.1"/>
    </source>
</evidence>
<accession>A0A844YZJ1</accession>
<keyword evidence="2" id="KW-1185">Reference proteome</keyword>
<dbReference type="Gene3D" id="1.10.490.10">
    <property type="entry name" value="Globins"/>
    <property type="match status" value="1"/>
</dbReference>